<evidence type="ECO:0000256" key="9">
    <source>
        <dbReference type="ARBA" id="ARBA00023136"/>
    </source>
</evidence>
<keyword evidence="5 11" id="KW-0812">Transmembrane</keyword>
<dbReference type="InterPro" id="IPR015943">
    <property type="entry name" value="WD40/YVTN_repeat-like_dom_sf"/>
</dbReference>
<evidence type="ECO:0000256" key="12">
    <source>
        <dbReference type="SAM" id="SignalP"/>
    </source>
</evidence>
<dbReference type="Gene3D" id="2.130.10.10">
    <property type="entry name" value="YVTN repeat-like/Quinoprotein amine dehydrogenase"/>
    <property type="match status" value="1"/>
</dbReference>
<dbReference type="GO" id="GO:0034975">
    <property type="term" value="P:protein folding in endoplasmic reticulum"/>
    <property type="evidence" value="ECO:0007669"/>
    <property type="project" value="TreeGrafter"/>
</dbReference>
<proteinExistence type="inferred from homology"/>
<dbReference type="Pfam" id="PF25293">
    <property type="entry name" value="Beta-prop_EMC1_N"/>
    <property type="match status" value="2"/>
</dbReference>
<dbReference type="GO" id="GO:0072546">
    <property type="term" value="C:EMC complex"/>
    <property type="evidence" value="ECO:0007669"/>
    <property type="project" value="InterPro"/>
</dbReference>
<dbReference type="InterPro" id="IPR058545">
    <property type="entry name" value="Beta-prop_EMC1_1st"/>
</dbReference>
<keyword evidence="7" id="KW-0256">Endoplasmic reticulum</keyword>
<comment type="similarity">
    <text evidence="2">Belongs to the EMC1 family.</text>
</comment>
<comment type="subcellular location">
    <subcellularLocation>
        <location evidence="1">Endoplasmic reticulum membrane</location>
        <topology evidence="1">Single-pass type I membrane protein</topology>
    </subcellularLocation>
</comment>
<evidence type="ECO:0000256" key="4">
    <source>
        <dbReference type="ARBA" id="ARBA00020824"/>
    </source>
</evidence>
<dbReference type="PANTHER" id="PTHR21573:SF0">
    <property type="entry name" value="ER MEMBRANE PROTEIN COMPLEX SUBUNIT 1"/>
    <property type="match status" value="1"/>
</dbReference>
<evidence type="ECO:0000256" key="2">
    <source>
        <dbReference type="ARBA" id="ARBA00007904"/>
    </source>
</evidence>
<dbReference type="SUPFAM" id="SSF50998">
    <property type="entry name" value="Quinoprotein alcohol dehydrogenase-like"/>
    <property type="match status" value="1"/>
</dbReference>
<reference evidence="16" key="2">
    <citation type="submission" date="2023-11" db="UniProtKB">
        <authorList>
            <consortium name="WormBaseParasite"/>
        </authorList>
    </citation>
    <scope>IDENTIFICATION</scope>
</reference>
<evidence type="ECO:0000256" key="10">
    <source>
        <dbReference type="ARBA" id="ARBA00023180"/>
    </source>
</evidence>
<dbReference type="InterPro" id="IPR011678">
    <property type="entry name" value="EMC1_C"/>
</dbReference>
<evidence type="ECO:0000256" key="1">
    <source>
        <dbReference type="ARBA" id="ARBA00004115"/>
    </source>
</evidence>
<keyword evidence="10" id="KW-0325">Glycoprotein</keyword>
<keyword evidence="8 11" id="KW-1133">Transmembrane helix</keyword>
<feature type="domain" description="EMC1 first beta-propeller" evidence="14">
    <location>
        <begin position="17"/>
        <end position="193"/>
    </location>
</feature>
<organism evidence="15 16">
    <name type="scientific">Schistosoma rodhaini</name>
    <dbReference type="NCBI Taxonomy" id="6188"/>
    <lineage>
        <taxon>Eukaryota</taxon>
        <taxon>Metazoa</taxon>
        <taxon>Spiralia</taxon>
        <taxon>Lophotrochozoa</taxon>
        <taxon>Platyhelminthes</taxon>
        <taxon>Trematoda</taxon>
        <taxon>Digenea</taxon>
        <taxon>Strigeidida</taxon>
        <taxon>Schistosomatoidea</taxon>
        <taxon>Schistosomatidae</taxon>
        <taxon>Schistosoma</taxon>
    </lineage>
</organism>
<evidence type="ECO:0000313" key="16">
    <source>
        <dbReference type="WBParaSite" id="SRDH1_42570.2"/>
    </source>
</evidence>
<evidence type="ECO:0000256" key="11">
    <source>
        <dbReference type="SAM" id="Phobius"/>
    </source>
</evidence>
<reference evidence="15" key="1">
    <citation type="submission" date="2022-06" db="EMBL/GenBank/DDBJ databases">
        <authorList>
            <person name="Berger JAMES D."/>
            <person name="Berger JAMES D."/>
        </authorList>
    </citation>
    <scope>NUCLEOTIDE SEQUENCE [LARGE SCALE GENOMIC DNA]</scope>
</reference>
<evidence type="ECO:0000256" key="7">
    <source>
        <dbReference type="ARBA" id="ARBA00022824"/>
    </source>
</evidence>
<dbReference type="PANTHER" id="PTHR21573">
    <property type="entry name" value="ER MEMBRANE PROTEIN COMPLEX SUBUNIT 1"/>
    <property type="match status" value="1"/>
</dbReference>
<dbReference type="Proteomes" id="UP000050792">
    <property type="component" value="Unassembled WGS sequence"/>
</dbReference>
<feature type="chain" id="PRO_5041649018" description="ER membrane protein complex subunit 1" evidence="12">
    <location>
        <begin position="18"/>
        <end position="1145"/>
    </location>
</feature>
<feature type="signal peptide" evidence="12">
    <location>
        <begin position="1"/>
        <end position="17"/>
    </location>
</feature>
<feature type="domain" description="EMC1 first beta-propeller" evidence="14">
    <location>
        <begin position="246"/>
        <end position="441"/>
    </location>
</feature>
<evidence type="ECO:0000256" key="3">
    <source>
        <dbReference type="ARBA" id="ARBA00011276"/>
    </source>
</evidence>
<dbReference type="InterPro" id="IPR011047">
    <property type="entry name" value="Quinoprotein_ADH-like_sf"/>
</dbReference>
<dbReference type="WBParaSite" id="SRDH1_42570.2">
    <property type="protein sequence ID" value="SRDH1_42570.2"/>
    <property type="gene ID" value="SRDH1_42570"/>
</dbReference>
<feature type="domain" description="ER membrane protein complex subunit 1 C-terminal" evidence="13">
    <location>
        <begin position="884"/>
        <end position="1144"/>
    </location>
</feature>
<dbReference type="Pfam" id="PF07774">
    <property type="entry name" value="EMC1_C"/>
    <property type="match status" value="1"/>
</dbReference>
<dbReference type="InterPro" id="IPR026895">
    <property type="entry name" value="EMC1"/>
</dbReference>
<evidence type="ECO:0000259" key="13">
    <source>
        <dbReference type="Pfam" id="PF07774"/>
    </source>
</evidence>
<sequence length="1145" mass="128280">MILSLWLLASLALSVNAIYEDQVDVLDWNQKFVGKVKYSKLKFDGTIPKNYFVGSELNVISSINLKDGSIVWRQVLDEDGEMTGFELCGNKLFSLSSKRGTKLRAWDIKFGGVLWEALIDSSESSSGDIWCDENSGILVVAYDKGVDTYRLQTGEKLSSDRNITIGFWKIYRNSSSPNQINIVSGKTESSLTISLVEKYLDKSGHLDIDAPELSYIIIRTYAISSSGLQLTPMVIKNYTIHSSVYNQRSCNIFGLHNIPTNAIVVCLSSERGRQESLLRFSSVSSSSWDVITVKSTFANMVKLTDNDFLLTSSSLEPTTGAVYHLDSSGIPVLKYFVNNAMIGCLGTLNDRSYLFTLHQNVDQYFKNLALNIYDLESGELSKELPPRHFTLASHHGTIESISAIMFTDATGAPSFRLLLYTEDDAVQLIRQNGKQQWIREEALANIVAVEVIDLPVSEFQAKIEEEFNHASNNILEMFIQRLKSQMSQLVVWTKHWIYNIPNLFMAIVSSKPFFKHSSNGDLSKRRVLPSSSSLQDYSSSDPSSFSSYSHSFPPRWQFSSHISSLNVNNSTNNDNTIDNVDGDKLNVYKSSQIDPKLTSWDEKLTRDNFNVHKMLVVATSVGKLFGLESERGRIVWDYFVPSAKLLANEKLALFQQRNLAHFPLPPIMSLLFRSKITNRRVLFSFNPITGVPSHEKGMDLYTLKSDIIQTVLEPGSVSERCEFIRPLLLLRTDLNVEVYPSTCTPTYSSSDSQPLYIFTIEREEARLTGYQINPVSSDGKSLKATRVWRMLLSPDSSPVNKHIIVAAASRPPSEHIYSVGRVLGDRSVLYKYLNPNLIAVLTVGGDINSHTNTLMIYLIDVVAGRILYSAVHRRCSEPISLVHSENWIIYTYYNHKSLRNEATVIELYEPTKLSGELCASQSIPSPWQLFLNNLVPSWLLSNPSSLKGSGDLTSFSRFSSLFRASDVDGFCSSTGENSLIPQVLQQSYILNTPPRSGAVTVSVTERGITAKNIILALQRNSLIELPKSFFDPRRSLDMTSELMEEGVHPYAPVLPFSDQAIITYNQSIMRIRAIRTAPTGLESTGLVFAYGLDLFFTRISPSQTYDLLKEDFDYTAIATVTLGMIIASIVSCRLATRRAVLRAWA</sequence>
<name>A0AA85FD19_9TREM</name>
<keyword evidence="9 11" id="KW-0472">Membrane</keyword>
<accession>A0AA85FD19</accession>
<comment type="subunit">
    <text evidence="3">Component of the ER membrane protein complex (EMC).</text>
</comment>
<dbReference type="AlphaFoldDB" id="A0AA85FD19"/>
<keyword evidence="6 12" id="KW-0732">Signal</keyword>
<evidence type="ECO:0000256" key="5">
    <source>
        <dbReference type="ARBA" id="ARBA00022692"/>
    </source>
</evidence>
<protein>
    <recommendedName>
        <fullName evidence="4">ER membrane protein complex subunit 1</fullName>
    </recommendedName>
</protein>
<evidence type="ECO:0000256" key="6">
    <source>
        <dbReference type="ARBA" id="ARBA00022729"/>
    </source>
</evidence>
<evidence type="ECO:0000256" key="8">
    <source>
        <dbReference type="ARBA" id="ARBA00022989"/>
    </source>
</evidence>
<evidence type="ECO:0000259" key="14">
    <source>
        <dbReference type="Pfam" id="PF25293"/>
    </source>
</evidence>
<keyword evidence="15" id="KW-1185">Reference proteome</keyword>
<feature type="transmembrane region" description="Helical" evidence="11">
    <location>
        <begin position="1114"/>
        <end position="1135"/>
    </location>
</feature>
<evidence type="ECO:0000313" key="15">
    <source>
        <dbReference type="Proteomes" id="UP000050792"/>
    </source>
</evidence>